<keyword evidence="4" id="KW-1185">Reference proteome</keyword>
<feature type="transmembrane region" description="Helical" evidence="1">
    <location>
        <begin position="140"/>
        <end position="161"/>
    </location>
</feature>
<feature type="transmembrane region" description="Helical" evidence="1">
    <location>
        <begin position="441"/>
        <end position="461"/>
    </location>
</feature>
<keyword evidence="1" id="KW-0812">Transmembrane</keyword>
<feature type="transmembrane region" description="Helical" evidence="1">
    <location>
        <begin position="48"/>
        <end position="72"/>
    </location>
</feature>
<dbReference type="EMBL" id="JAUSUZ010000001">
    <property type="protein sequence ID" value="MDQ0367632.1"/>
    <property type="molecule type" value="Genomic_DNA"/>
</dbReference>
<accession>A0AAE3W1L7</accession>
<organism evidence="3 4">
    <name type="scientific">Catenuloplanes indicus</name>
    <dbReference type="NCBI Taxonomy" id="137267"/>
    <lineage>
        <taxon>Bacteria</taxon>
        <taxon>Bacillati</taxon>
        <taxon>Actinomycetota</taxon>
        <taxon>Actinomycetes</taxon>
        <taxon>Micromonosporales</taxon>
        <taxon>Micromonosporaceae</taxon>
        <taxon>Catenuloplanes</taxon>
    </lineage>
</organism>
<feature type="transmembrane region" description="Helical" evidence="1">
    <location>
        <begin position="412"/>
        <end position="429"/>
    </location>
</feature>
<feature type="transmembrane region" description="Helical" evidence="1">
    <location>
        <begin position="363"/>
        <end position="385"/>
    </location>
</feature>
<feature type="transmembrane region" description="Helical" evidence="1">
    <location>
        <begin position="239"/>
        <end position="255"/>
    </location>
</feature>
<proteinExistence type="predicted"/>
<evidence type="ECO:0000259" key="2">
    <source>
        <dbReference type="Pfam" id="PF19830"/>
    </source>
</evidence>
<feature type="transmembrane region" description="Helical" evidence="1">
    <location>
        <begin position="170"/>
        <end position="189"/>
    </location>
</feature>
<gene>
    <name evidence="3" type="ORF">J2S42_004301</name>
</gene>
<dbReference type="Proteomes" id="UP001240236">
    <property type="component" value="Unassembled WGS sequence"/>
</dbReference>
<reference evidence="3 4" key="1">
    <citation type="submission" date="2023-07" db="EMBL/GenBank/DDBJ databases">
        <title>Sequencing the genomes of 1000 actinobacteria strains.</title>
        <authorList>
            <person name="Klenk H.-P."/>
        </authorList>
    </citation>
    <scope>NUCLEOTIDE SEQUENCE [LARGE SCALE GENOMIC DNA]</scope>
    <source>
        <strain evidence="3 4">DSM 44709</strain>
    </source>
</reference>
<evidence type="ECO:0000313" key="3">
    <source>
        <dbReference type="EMBL" id="MDQ0367632.1"/>
    </source>
</evidence>
<protein>
    <recommendedName>
        <fullName evidence="2">DUF6311 domain-containing protein</fullName>
    </recommendedName>
</protein>
<feature type="transmembrane region" description="Helical" evidence="1">
    <location>
        <begin position="267"/>
        <end position="287"/>
    </location>
</feature>
<keyword evidence="1" id="KW-0472">Membrane</keyword>
<keyword evidence="1" id="KW-1133">Transmembrane helix</keyword>
<dbReference type="Pfam" id="PF19830">
    <property type="entry name" value="DUF6311"/>
    <property type="match status" value="1"/>
</dbReference>
<dbReference type="AlphaFoldDB" id="A0AAE3W1L7"/>
<feature type="transmembrane region" description="Helical" evidence="1">
    <location>
        <begin position="339"/>
        <end position="356"/>
    </location>
</feature>
<evidence type="ECO:0000256" key="1">
    <source>
        <dbReference type="SAM" id="Phobius"/>
    </source>
</evidence>
<comment type="caution">
    <text evidence="3">The sequence shown here is derived from an EMBL/GenBank/DDBJ whole genome shotgun (WGS) entry which is preliminary data.</text>
</comment>
<evidence type="ECO:0000313" key="4">
    <source>
        <dbReference type="Proteomes" id="UP001240236"/>
    </source>
</evidence>
<name>A0AAE3W1L7_9ACTN</name>
<dbReference type="RefSeq" id="WP_307241795.1">
    <property type="nucleotide sequence ID" value="NZ_JAUSUZ010000001.1"/>
</dbReference>
<sequence>MTIQDIDPSNRPLGVAVPSVDIEAERILLEQDLEQSSGLRSPRWRARLLDLAAVASFALMAFLVTRTAWFHLDHELVNAQDQAFFEWMLAHGARVVTDFAYPFVSYQVNVPYGINLMANTSVLAVSIPMTPITLAFGPHIAFNVFLTGALLLTGVSWYYVLSRHIVTSKVAAWVGALFAAFAPSMVAHANGHPNIISQFLIPLIIWRTLCLVESGRSVRNGALLGLLIVWQAFINLEILFMTAVGVGIFVTIVGLSRAEHRRHFKTFVAGLGVTAGVALTLLAYPLYIQFFGPQSYHGLSQDIRHFGADLGSFWTYSRRSIAGDWKTTMYMTQNSSEENAFFGWGIPILFVGLVVWMRRSRVVIGLASVALLFAFMSLGPVIHYIGTDTGVPGLWSLLHGVPILNSVVPTRWALAIAPVIAVLLALGVQRANGLLLDRPKAVLPVRLATTAVLSLTLIPMFPTPLLTQPMMETPAFITNGTWREYVDEQHTVVTLPLPDASFPAAQRWSAITGNDMRLPRGYGLFENPIDGTGAFAAPPRATSQYFFNLWAGYWVPKVDDTRRAQTLADLRYWEAGLVVLPPQAHDIEMRRAMSDILGFQPKWVEGVWIWDVRHLTSTISED</sequence>
<feature type="domain" description="DUF6311" evidence="2">
    <location>
        <begin position="108"/>
        <end position="384"/>
    </location>
</feature>
<dbReference type="InterPro" id="IPR046278">
    <property type="entry name" value="DUF6311"/>
</dbReference>